<gene>
    <name evidence="5" type="ORF">RP29_15955</name>
</gene>
<comment type="similarity">
    <text evidence="3">Belongs to the flavoredoxin family.</text>
</comment>
<dbReference type="GO" id="GO:0010181">
    <property type="term" value="F:FMN binding"/>
    <property type="evidence" value="ECO:0007669"/>
    <property type="project" value="InterPro"/>
</dbReference>
<dbReference type="OrthoDB" id="9792436at2"/>
<dbReference type="Proteomes" id="UP000032566">
    <property type="component" value="Unassembled WGS sequence"/>
</dbReference>
<feature type="domain" description="Flavin reductase like" evidence="4">
    <location>
        <begin position="17"/>
        <end position="166"/>
    </location>
</feature>
<dbReference type="PANTHER" id="PTHR43567:SF1">
    <property type="entry name" value="FLAVOREDOXIN"/>
    <property type="match status" value="1"/>
</dbReference>
<dbReference type="GO" id="GO:0016646">
    <property type="term" value="F:oxidoreductase activity, acting on the CH-NH group of donors, NAD or NADP as acceptor"/>
    <property type="evidence" value="ECO:0007669"/>
    <property type="project" value="UniProtKB-ARBA"/>
</dbReference>
<dbReference type="Gene3D" id="2.30.110.10">
    <property type="entry name" value="Electron Transport, Fmn-binding Protein, Chain A"/>
    <property type="match status" value="1"/>
</dbReference>
<name>A0A0D7K6E3_9BURK</name>
<keyword evidence="6" id="KW-1185">Reference proteome</keyword>
<dbReference type="EMBL" id="JXYQ01000059">
    <property type="protein sequence ID" value="KJA09537.1"/>
    <property type="molecule type" value="Genomic_DNA"/>
</dbReference>
<comment type="cofactor">
    <cofactor evidence="1">
        <name>FMN</name>
        <dbReference type="ChEBI" id="CHEBI:58210"/>
    </cofactor>
</comment>
<evidence type="ECO:0000256" key="3">
    <source>
        <dbReference type="ARBA" id="ARBA00038054"/>
    </source>
</evidence>
<dbReference type="RefSeq" id="WP_044400753.1">
    <property type="nucleotide sequence ID" value="NZ_JXYQ01000059.1"/>
</dbReference>
<dbReference type="AlphaFoldDB" id="A0A0D7K6E3"/>
<dbReference type="SUPFAM" id="SSF50475">
    <property type="entry name" value="FMN-binding split barrel"/>
    <property type="match status" value="1"/>
</dbReference>
<dbReference type="PATRIC" id="fig|80878.5.peg.3101"/>
<dbReference type="InterPro" id="IPR002563">
    <property type="entry name" value="Flavin_Rdtase-like_dom"/>
</dbReference>
<reference evidence="5 6" key="1">
    <citation type="submission" date="2014-12" db="EMBL/GenBank/DDBJ databases">
        <title>Isolation of bacteria from lake water.</title>
        <authorList>
            <person name="Sheng K.-Y."/>
            <person name="Chin P.-S."/>
            <person name="Chan K.-G."/>
            <person name="Tan G.S."/>
        </authorList>
    </citation>
    <scope>NUCLEOTIDE SEQUENCE [LARGE SCALE GENOMIC DNA]</scope>
    <source>
        <strain evidence="5 6">KY4</strain>
    </source>
</reference>
<proteinExistence type="inferred from homology"/>
<dbReference type="SMART" id="SM00903">
    <property type="entry name" value="Flavin_Reduct"/>
    <property type="match status" value="1"/>
</dbReference>
<accession>A0A0D7K6E3</accession>
<dbReference type="InterPro" id="IPR012349">
    <property type="entry name" value="Split_barrel_FMN-bd"/>
</dbReference>
<evidence type="ECO:0000313" key="5">
    <source>
        <dbReference type="EMBL" id="KJA09537.1"/>
    </source>
</evidence>
<organism evidence="5 6">
    <name type="scientific">Acidovorax temperans</name>
    <dbReference type="NCBI Taxonomy" id="80878"/>
    <lineage>
        <taxon>Bacteria</taxon>
        <taxon>Pseudomonadati</taxon>
        <taxon>Pseudomonadota</taxon>
        <taxon>Betaproteobacteria</taxon>
        <taxon>Burkholderiales</taxon>
        <taxon>Comamonadaceae</taxon>
        <taxon>Acidovorax</taxon>
    </lineage>
</organism>
<evidence type="ECO:0000259" key="4">
    <source>
        <dbReference type="SMART" id="SM00903"/>
    </source>
</evidence>
<dbReference type="PANTHER" id="PTHR43567">
    <property type="entry name" value="FLAVOREDOXIN-RELATED-RELATED"/>
    <property type="match status" value="1"/>
</dbReference>
<protein>
    <submittedName>
        <fullName evidence="5">Flavin reductase</fullName>
    </submittedName>
</protein>
<dbReference type="STRING" id="80878.RP29_15955"/>
<sequence length="198" mass="21564">MHAPAHFTPVPLDKAYRLLNHGPTVLVSAAYAGQPNVMAAAWACALDFSPPKVTVVLDKATRTRELVEASGHFALQLPTVPQAALTEALGTESAHTHPDKLQRHHVDLFDAPGLSDVPAESRPPLVPGCAAWLVCRVIPEPHNQQAYDLFIGEVVAAWADDRVFRNGHWEFDTALDHLRTLHYVAGGQFYATGQSIKV</sequence>
<dbReference type="Pfam" id="PF01613">
    <property type="entry name" value="Flavin_Reduct"/>
    <property type="match status" value="1"/>
</dbReference>
<keyword evidence="2" id="KW-0285">Flavoprotein</keyword>
<evidence type="ECO:0000313" key="6">
    <source>
        <dbReference type="Proteomes" id="UP000032566"/>
    </source>
</evidence>
<evidence type="ECO:0000256" key="2">
    <source>
        <dbReference type="ARBA" id="ARBA00022630"/>
    </source>
</evidence>
<dbReference type="InterPro" id="IPR052174">
    <property type="entry name" value="Flavoredoxin"/>
</dbReference>
<evidence type="ECO:0000256" key="1">
    <source>
        <dbReference type="ARBA" id="ARBA00001917"/>
    </source>
</evidence>
<comment type="caution">
    <text evidence="5">The sequence shown here is derived from an EMBL/GenBank/DDBJ whole genome shotgun (WGS) entry which is preliminary data.</text>
</comment>